<evidence type="ECO:0000259" key="1">
    <source>
        <dbReference type="Pfam" id="PF09413"/>
    </source>
</evidence>
<evidence type="ECO:0000313" key="3">
    <source>
        <dbReference type="Proteomes" id="UP001499951"/>
    </source>
</evidence>
<dbReference type="Gene3D" id="3.30.70.790">
    <property type="entry name" value="UreE, C-terminal domain"/>
    <property type="match status" value="1"/>
</dbReference>
<dbReference type="InterPro" id="IPR011322">
    <property type="entry name" value="N-reg_PII-like_a/b"/>
</dbReference>
<protein>
    <submittedName>
        <fullName evidence="2">DUF2007 domain-containing protein</fullName>
    </submittedName>
</protein>
<comment type="caution">
    <text evidence="2">The sequence shown here is derived from an EMBL/GenBank/DDBJ whole genome shotgun (WGS) entry which is preliminary data.</text>
</comment>
<organism evidence="2 3">
    <name type="scientific">Rhizomicrobium electricum</name>
    <dbReference type="NCBI Taxonomy" id="480070"/>
    <lineage>
        <taxon>Bacteria</taxon>
        <taxon>Pseudomonadati</taxon>
        <taxon>Pseudomonadota</taxon>
        <taxon>Alphaproteobacteria</taxon>
        <taxon>Micropepsales</taxon>
        <taxon>Micropepsaceae</taxon>
        <taxon>Rhizomicrobium</taxon>
    </lineage>
</organism>
<gene>
    <name evidence="2" type="ORF">GCM10008942_00990</name>
</gene>
<accession>A0ABN1DZX9</accession>
<dbReference type="InterPro" id="IPR018551">
    <property type="entry name" value="DUF2007"/>
</dbReference>
<dbReference type="Pfam" id="PF09413">
    <property type="entry name" value="DUF2007"/>
    <property type="match status" value="1"/>
</dbReference>
<dbReference type="EMBL" id="BAAADD010000001">
    <property type="protein sequence ID" value="GAA0556323.1"/>
    <property type="molecule type" value="Genomic_DNA"/>
</dbReference>
<name>A0ABN1DZX9_9PROT</name>
<proteinExistence type="predicted"/>
<reference evidence="2 3" key="1">
    <citation type="journal article" date="2019" name="Int. J. Syst. Evol. Microbiol.">
        <title>The Global Catalogue of Microorganisms (GCM) 10K type strain sequencing project: providing services to taxonomists for standard genome sequencing and annotation.</title>
        <authorList>
            <consortium name="The Broad Institute Genomics Platform"/>
            <consortium name="The Broad Institute Genome Sequencing Center for Infectious Disease"/>
            <person name="Wu L."/>
            <person name="Ma J."/>
        </authorList>
    </citation>
    <scope>NUCLEOTIDE SEQUENCE [LARGE SCALE GENOMIC DNA]</scope>
    <source>
        <strain evidence="2 3">JCM 15089</strain>
    </source>
</reference>
<evidence type="ECO:0000313" key="2">
    <source>
        <dbReference type="EMBL" id="GAA0556323.1"/>
    </source>
</evidence>
<keyword evidence="3" id="KW-1185">Reference proteome</keyword>
<dbReference type="RefSeq" id="WP_166930359.1">
    <property type="nucleotide sequence ID" value="NZ_BAAADD010000001.1"/>
</dbReference>
<dbReference type="SUPFAM" id="SSF54913">
    <property type="entry name" value="GlnB-like"/>
    <property type="match status" value="1"/>
</dbReference>
<dbReference type="Proteomes" id="UP001499951">
    <property type="component" value="Unassembled WGS sequence"/>
</dbReference>
<feature type="domain" description="DUF2007" evidence="1">
    <location>
        <begin position="1"/>
        <end position="64"/>
    </location>
</feature>
<sequence>MKTILKTNNPVLLNYAVVLLKDAGIEAGVFDESMSILDGSMVIIPRRLMVSEDDEERAREILRDGVGGAALEPDRP</sequence>